<dbReference type="AlphaFoldDB" id="A0A9Q0IFW0"/>
<sequence length="160" mass="17305">MTGNCLVAAAFIIEQTPRKLCLSTDTSRAVLLEPCGPTRSAQQWRWTGGRRLLHVTSSHCLSADPHGLAGGRRAVRLSPCQRAPAWRCSDPSGEGGGGSFGLAEEPRVYLGTWGTRAVIWYGSRDSNWTRYNEDPDSGGQQMSLCQAEGEEAPGFVPIVE</sequence>
<dbReference type="EMBL" id="JANIIK010000110">
    <property type="protein sequence ID" value="KAJ3596710.1"/>
    <property type="molecule type" value="Genomic_DNA"/>
</dbReference>
<dbReference type="Pfam" id="PF24562">
    <property type="entry name" value="CysR_MRC2_N"/>
    <property type="match status" value="1"/>
</dbReference>
<feature type="domain" description="Ricin B lectin" evidence="1">
    <location>
        <begin position="10"/>
        <end position="68"/>
    </location>
</feature>
<gene>
    <name evidence="2" type="ORF">NHX12_003114</name>
</gene>
<dbReference type="PROSITE" id="PS50231">
    <property type="entry name" value="RICIN_B_LECTIN"/>
    <property type="match status" value="1"/>
</dbReference>
<organism evidence="2 3">
    <name type="scientific">Muraenolepis orangiensis</name>
    <name type="common">Patagonian moray cod</name>
    <dbReference type="NCBI Taxonomy" id="630683"/>
    <lineage>
        <taxon>Eukaryota</taxon>
        <taxon>Metazoa</taxon>
        <taxon>Chordata</taxon>
        <taxon>Craniata</taxon>
        <taxon>Vertebrata</taxon>
        <taxon>Euteleostomi</taxon>
        <taxon>Actinopterygii</taxon>
        <taxon>Neopterygii</taxon>
        <taxon>Teleostei</taxon>
        <taxon>Neoteleostei</taxon>
        <taxon>Acanthomorphata</taxon>
        <taxon>Zeiogadaria</taxon>
        <taxon>Gadariae</taxon>
        <taxon>Gadiformes</taxon>
        <taxon>Muraenolepidoidei</taxon>
        <taxon>Muraenolepididae</taxon>
        <taxon>Muraenolepis</taxon>
    </lineage>
</organism>
<dbReference type="InterPro" id="IPR000772">
    <property type="entry name" value="Ricin_B_lectin"/>
</dbReference>
<reference evidence="2" key="1">
    <citation type="submission" date="2022-07" db="EMBL/GenBank/DDBJ databases">
        <title>Chromosome-level genome of Muraenolepis orangiensis.</title>
        <authorList>
            <person name="Kim J."/>
        </authorList>
    </citation>
    <scope>NUCLEOTIDE SEQUENCE</scope>
    <source>
        <strain evidence="2">KU_S4_2022</strain>
        <tissue evidence="2">Muscle</tissue>
    </source>
</reference>
<dbReference type="Gene3D" id="2.80.10.50">
    <property type="match status" value="1"/>
</dbReference>
<comment type="caution">
    <text evidence="2">The sequence shown here is derived from an EMBL/GenBank/DDBJ whole genome shotgun (WGS) entry which is preliminary data.</text>
</comment>
<evidence type="ECO:0000313" key="2">
    <source>
        <dbReference type="EMBL" id="KAJ3596710.1"/>
    </source>
</evidence>
<keyword evidence="3" id="KW-1185">Reference proteome</keyword>
<dbReference type="Proteomes" id="UP001148018">
    <property type="component" value="Unassembled WGS sequence"/>
</dbReference>
<proteinExistence type="predicted"/>
<protein>
    <recommendedName>
        <fullName evidence="1">Ricin B lectin domain-containing protein</fullName>
    </recommendedName>
</protein>
<name>A0A9Q0IFW0_9TELE</name>
<evidence type="ECO:0000259" key="1">
    <source>
        <dbReference type="Pfam" id="PF24562"/>
    </source>
</evidence>
<dbReference type="SUPFAM" id="SSF50370">
    <property type="entry name" value="Ricin B-like lectins"/>
    <property type="match status" value="1"/>
</dbReference>
<dbReference type="InterPro" id="IPR035992">
    <property type="entry name" value="Ricin_B-like_lectins"/>
</dbReference>
<accession>A0A9Q0IFW0</accession>
<evidence type="ECO:0000313" key="3">
    <source>
        <dbReference type="Proteomes" id="UP001148018"/>
    </source>
</evidence>